<dbReference type="InterPro" id="IPR007046">
    <property type="entry name" value="RNA_pol_sigma_54_core-bd"/>
</dbReference>
<dbReference type="PANTHER" id="PTHR32248">
    <property type="entry name" value="RNA POLYMERASE SIGMA-54 FACTOR"/>
    <property type="match status" value="1"/>
</dbReference>
<evidence type="ECO:0000256" key="2">
    <source>
        <dbReference type="ARBA" id="ARBA00022478"/>
    </source>
</evidence>
<dbReference type="GO" id="GO:0000428">
    <property type="term" value="C:DNA-directed RNA polymerase complex"/>
    <property type="evidence" value="ECO:0007669"/>
    <property type="project" value="UniProtKB-KW"/>
</dbReference>
<keyword evidence="6" id="KW-0731">Sigma factor</keyword>
<keyword evidence="4" id="KW-0548">Nucleotidyltransferase</keyword>
<dbReference type="PROSITE" id="PS50044">
    <property type="entry name" value="SIGMA54_3"/>
    <property type="match status" value="1"/>
</dbReference>
<accession>A0AAE3U7W4</accession>
<evidence type="ECO:0000259" key="9">
    <source>
        <dbReference type="Pfam" id="PF04552"/>
    </source>
</evidence>
<feature type="domain" description="RNA polymerase sigma factor 54 core-binding" evidence="10">
    <location>
        <begin position="112"/>
        <end position="302"/>
    </location>
</feature>
<dbReference type="RefSeq" id="WP_313980674.1">
    <property type="nucleotide sequence ID" value="NZ_JASJOS010000006.1"/>
</dbReference>
<dbReference type="InterPro" id="IPR007634">
    <property type="entry name" value="RNA_pol_sigma_54_DNA-bd"/>
</dbReference>
<dbReference type="GO" id="GO:0016987">
    <property type="term" value="F:sigma factor activity"/>
    <property type="evidence" value="ECO:0007669"/>
    <property type="project" value="UniProtKB-KW"/>
</dbReference>
<dbReference type="InterPro" id="IPR038709">
    <property type="entry name" value="RpoN_core-bd_sf"/>
</dbReference>
<reference evidence="11" key="1">
    <citation type="submission" date="2023-05" db="EMBL/GenBank/DDBJ databases">
        <authorList>
            <person name="Zhang X."/>
        </authorList>
    </citation>
    <scope>NUCLEOTIDE SEQUENCE</scope>
    <source>
        <strain evidence="11">YF14B1</strain>
    </source>
</reference>
<evidence type="ECO:0000256" key="3">
    <source>
        <dbReference type="ARBA" id="ARBA00022679"/>
    </source>
</evidence>
<evidence type="ECO:0000256" key="6">
    <source>
        <dbReference type="ARBA" id="ARBA00023082"/>
    </source>
</evidence>
<evidence type="ECO:0000256" key="8">
    <source>
        <dbReference type="ARBA" id="ARBA00023163"/>
    </source>
</evidence>
<dbReference type="PRINTS" id="PR00045">
    <property type="entry name" value="SIGMA54FCT"/>
</dbReference>
<evidence type="ECO:0000256" key="4">
    <source>
        <dbReference type="ARBA" id="ARBA00022695"/>
    </source>
</evidence>
<keyword evidence="7" id="KW-0238">DNA-binding</keyword>
<evidence type="ECO:0000256" key="7">
    <source>
        <dbReference type="ARBA" id="ARBA00023125"/>
    </source>
</evidence>
<comment type="caution">
    <text evidence="11">The sequence shown here is derived from an EMBL/GenBank/DDBJ whole genome shotgun (WGS) entry which is preliminary data.</text>
</comment>
<keyword evidence="5" id="KW-0805">Transcription regulation</keyword>
<dbReference type="GO" id="GO:0006352">
    <property type="term" value="P:DNA-templated transcription initiation"/>
    <property type="evidence" value="ECO:0007669"/>
    <property type="project" value="InterPro"/>
</dbReference>
<evidence type="ECO:0000313" key="12">
    <source>
        <dbReference type="Proteomes" id="UP001241110"/>
    </source>
</evidence>
<evidence type="ECO:0000256" key="5">
    <source>
        <dbReference type="ARBA" id="ARBA00023015"/>
    </source>
</evidence>
<keyword evidence="8" id="KW-0804">Transcription</keyword>
<gene>
    <name evidence="11" type="primary">rpoN</name>
    <name evidence="11" type="ORF">QNI16_16260</name>
</gene>
<dbReference type="Gene3D" id="1.10.10.60">
    <property type="entry name" value="Homeodomain-like"/>
    <property type="match status" value="1"/>
</dbReference>
<dbReference type="PIRSF" id="PIRSF000774">
    <property type="entry name" value="RpoN"/>
    <property type="match status" value="1"/>
</dbReference>
<dbReference type="Gene3D" id="1.10.10.1330">
    <property type="entry name" value="RNA polymerase sigma-54 factor, core-binding domain"/>
    <property type="match status" value="1"/>
</dbReference>
<dbReference type="GO" id="GO:0003677">
    <property type="term" value="F:DNA binding"/>
    <property type="evidence" value="ECO:0007669"/>
    <property type="project" value="UniProtKB-KW"/>
</dbReference>
<keyword evidence="2" id="KW-0240">DNA-directed RNA polymerase</keyword>
<dbReference type="NCBIfam" id="TIGR02395">
    <property type="entry name" value="rpoN_sigma"/>
    <property type="match status" value="1"/>
</dbReference>
<evidence type="ECO:0000259" key="10">
    <source>
        <dbReference type="Pfam" id="PF04963"/>
    </source>
</evidence>
<dbReference type="GO" id="GO:0001216">
    <property type="term" value="F:DNA-binding transcription activator activity"/>
    <property type="evidence" value="ECO:0007669"/>
    <property type="project" value="InterPro"/>
</dbReference>
<dbReference type="InterPro" id="IPR000394">
    <property type="entry name" value="RNA_pol_sigma_54"/>
</dbReference>
<dbReference type="AlphaFoldDB" id="A0AAE3U7W4"/>
<name>A0AAE3U7W4_9BACT</name>
<sequence length="489" mass="56377">MLKQTQVQKQGLRIAPTHIQMLNLLHLSTDELVQQIQKELEENPALEEGGTIAEETESDVVTDEFEGDDMYEDTPVTEELYDWDSLVDDDMPNYKTQVNNYADQEEYSRPIPQAKSFREELKDQIHFLPLTERQQQIAEFILDSIDDDGYLRYSAEDLADDISFSLNVFIDEEEIESIRKLIQHLDPPGIGARDLQECLLLQLSRRETDENVLLACTIVEDYMHEIETGNYDRIVRLLGLDYERMQEVLKLISSLQPKPIYSDAATATVNEYIVPDFILQYENGSIRVILNSKNAPELRLSRAMLDIAQGKAKTDKSTYQFVKNKVDSARWFIDAIQQRENTMLSTMNAILQLQYDYFASGEIVDLKPMILKDIADMIGMDISTISRVTSTRYVQTPFGIIPLKQLFTEKTIREDGEEVSTMEVKELIADIIENEDKNHTLSDKEIVDLLVSRGYSIARRTVVKYRDQLNIPSAKLRKWTDVGKHKLRI</sequence>
<dbReference type="Proteomes" id="UP001241110">
    <property type="component" value="Unassembled WGS sequence"/>
</dbReference>
<dbReference type="Pfam" id="PF04963">
    <property type="entry name" value="Sigma54_CBD"/>
    <property type="match status" value="1"/>
</dbReference>
<evidence type="ECO:0000313" key="11">
    <source>
        <dbReference type="EMBL" id="MDJ1482057.1"/>
    </source>
</evidence>
<dbReference type="PANTHER" id="PTHR32248:SF4">
    <property type="entry name" value="RNA POLYMERASE SIGMA-54 FACTOR"/>
    <property type="match status" value="1"/>
</dbReference>
<comment type="similarity">
    <text evidence="1">Belongs to the sigma-54 factor family.</text>
</comment>
<dbReference type="Pfam" id="PF00309">
    <property type="entry name" value="Sigma54_AID"/>
    <property type="match status" value="1"/>
</dbReference>
<keyword evidence="3" id="KW-0808">Transferase</keyword>
<dbReference type="GO" id="GO:0016779">
    <property type="term" value="F:nucleotidyltransferase activity"/>
    <property type="evidence" value="ECO:0007669"/>
    <property type="project" value="UniProtKB-KW"/>
</dbReference>
<dbReference type="EMBL" id="JASJOS010000006">
    <property type="protein sequence ID" value="MDJ1482057.1"/>
    <property type="molecule type" value="Genomic_DNA"/>
</dbReference>
<evidence type="ECO:0000256" key="1">
    <source>
        <dbReference type="ARBA" id="ARBA00008798"/>
    </source>
</evidence>
<dbReference type="Pfam" id="PF04552">
    <property type="entry name" value="Sigma54_DBD"/>
    <property type="match status" value="1"/>
</dbReference>
<organism evidence="11 12">
    <name type="scientific">Xanthocytophaga flava</name>
    <dbReference type="NCBI Taxonomy" id="3048013"/>
    <lineage>
        <taxon>Bacteria</taxon>
        <taxon>Pseudomonadati</taxon>
        <taxon>Bacteroidota</taxon>
        <taxon>Cytophagia</taxon>
        <taxon>Cytophagales</taxon>
        <taxon>Rhodocytophagaceae</taxon>
        <taxon>Xanthocytophaga</taxon>
    </lineage>
</organism>
<proteinExistence type="inferred from homology"/>
<protein>
    <submittedName>
        <fullName evidence="11">RNA polymerase factor sigma-54</fullName>
    </submittedName>
</protein>
<feature type="domain" description="RNA polymerase sigma factor 54 DNA-binding" evidence="9">
    <location>
        <begin position="320"/>
        <end position="478"/>
    </location>
</feature>